<feature type="compositionally biased region" description="Basic and acidic residues" evidence="7">
    <location>
        <begin position="454"/>
        <end position="468"/>
    </location>
</feature>
<feature type="domain" description="SWIRM" evidence="8">
    <location>
        <begin position="693"/>
        <end position="793"/>
    </location>
</feature>
<reference evidence="9 10" key="1">
    <citation type="submission" date="2023-12" db="EMBL/GenBank/DDBJ databases">
        <title>A high-quality genome assembly for Dillenia turbinata (Dilleniales).</title>
        <authorList>
            <person name="Chanderbali A."/>
        </authorList>
    </citation>
    <scope>NUCLEOTIDE SEQUENCE [LARGE SCALE GENOMIC DNA]</scope>
    <source>
        <strain evidence="9">LSX21</strain>
        <tissue evidence="9">Leaf</tissue>
    </source>
</reference>
<dbReference type="InterPro" id="IPR035441">
    <property type="entry name" value="TFIIS/LEDGF_dom_sf"/>
</dbReference>
<feature type="region of interest" description="Disordered" evidence="7">
    <location>
        <begin position="454"/>
        <end position="489"/>
    </location>
</feature>
<feature type="region of interest" description="Disordered" evidence="7">
    <location>
        <begin position="530"/>
        <end position="560"/>
    </location>
</feature>
<feature type="compositionally biased region" description="Polar residues" evidence="7">
    <location>
        <begin position="91"/>
        <end position="110"/>
    </location>
</feature>
<dbReference type="InterPro" id="IPR050281">
    <property type="entry name" value="Flavin_monoamine_oxidase"/>
</dbReference>
<dbReference type="InterPro" id="IPR057031">
    <property type="entry name" value="SFR19-like_C"/>
</dbReference>
<evidence type="ECO:0000256" key="5">
    <source>
        <dbReference type="ARBA" id="ARBA00022853"/>
    </source>
</evidence>
<dbReference type="PANTHER" id="PTHR10742:SF410">
    <property type="entry name" value="LYSINE-SPECIFIC HISTONE DEMETHYLASE 2"/>
    <property type="match status" value="1"/>
</dbReference>
<comment type="similarity">
    <text evidence="2">Belongs to the flavin monoamine oxidase family.</text>
</comment>
<dbReference type="Gene3D" id="3.90.660.10">
    <property type="match status" value="1"/>
</dbReference>
<protein>
    <submittedName>
        <fullName evidence="9">Amine oxidase</fullName>
    </submittedName>
</protein>
<keyword evidence="3" id="KW-0285">Flavoprotein</keyword>
<gene>
    <name evidence="9" type="ORF">RJ641_032423</name>
</gene>
<dbReference type="EMBL" id="JBAMMX010000006">
    <property type="protein sequence ID" value="KAK6938915.1"/>
    <property type="molecule type" value="Genomic_DNA"/>
</dbReference>
<feature type="region of interest" description="Disordered" evidence="7">
    <location>
        <begin position="599"/>
        <end position="639"/>
    </location>
</feature>
<dbReference type="GO" id="GO:0016705">
    <property type="term" value="F:oxidoreductase activity, acting on paired donors, with incorporation or reduction of molecular oxygen"/>
    <property type="evidence" value="ECO:0007669"/>
    <property type="project" value="UniProtKB-ARBA"/>
</dbReference>
<dbReference type="SUPFAM" id="SSF51905">
    <property type="entry name" value="FAD/NAD(P)-binding domain"/>
    <property type="match status" value="1"/>
</dbReference>
<dbReference type="InterPro" id="IPR007526">
    <property type="entry name" value="SWIRM"/>
</dbReference>
<dbReference type="InterPro" id="IPR009057">
    <property type="entry name" value="Homeodomain-like_sf"/>
</dbReference>
<evidence type="ECO:0000256" key="4">
    <source>
        <dbReference type="ARBA" id="ARBA00022827"/>
    </source>
</evidence>
<comment type="caution">
    <text evidence="9">The sequence shown here is derived from an EMBL/GenBank/DDBJ whole genome shotgun (WGS) entry which is preliminary data.</text>
</comment>
<dbReference type="PANTHER" id="PTHR10742">
    <property type="entry name" value="FLAVIN MONOAMINE OXIDASE"/>
    <property type="match status" value="1"/>
</dbReference>
<dbReference type="SUPFAM" id="SSF47676">
    <property type="entry name" value="Conserved domain common to transcription factors TFIIS, elongin A, CRSP70"/>
    <property type="match status" value="1"/>
</dbReference>
<dbReference type="Gene3D" id="3.50.50.60">
    <property type="entry name" value="FAD/NAD(P)-binding domain"/>
    <property type="match status" value="1"/>
</dbReference>
<evidence type="ECO:0000256" key="3">
    <source>
        <dbReference type="ARBA" id="ARBA00022630"/>
    </source>
</evidence>
<dbReference type="GO" id="GO:0141052">
    <property type="term" value="F:histone H3 demethylase activity"/>
    <property type="evidence" value="ECO:0007669"/>
    <property type="project" value="UniProtKB-ARBA"/>
</dbReference>
<evidence type="ECO:0000256" key="1">
    <source>
        <dbReference type="ARBA" id="ARBA00001974"/>
    </source>
</evidence>
<dbReference type="Pfam" id="PF04433">
    <property type="entry name" value="SWIRM"/>
    <property type="match status" value="1"/>
</dbReference>
<sequence length="2013" mass="219111">MDEDEKKSVKKRLKTPEIGFDSGDDEPIGSLFKLKGKKNPKKVKSVLTDKKPQKDESRAEKVVVLNEEFGGMDDTLASFRKKLKVPKKESGSQGDSLVVSVSEQMDQSPNGPVEGALAAVDVSRDNTLVEALANRSKRKSKRSMVATEDVTLGVHAGVDDGLGRQRSAVRSSEIWDDGGLGSGLVSSHSDENFDYSLSQFVLKAQNNLIKKSHSHSGARPRKGFQADKSSQKSNDSALDSGAVLTKKSSSSELVHKNVKAGDALHLELDVDQGKILESQSFQDVSNVVKGTLFSNDLVEGHSCPPNAGGVMTSAPNTNDGSCGIVSGDKVSASLLPKSRSGLLTCSSKSSKPRNGELISSLEGSQHGARLRPCRSYQLYDESLGDALSLQTKDNCPHPAPKETLKRLNVQDGLKHHLMGKERSLVDDVNMQNSVSAMKLIEENNGFNEVSELNRCSDDGPDFDQRSNDSQHVNVHSPCPKETKKKEEVTFSDSDGSFKVSGMGTEEPSVSSLSLQKDTYPYDGGFCSPTIMSDGSHKPKGKSKSNVQGDSLENGENMCHPFTGLSLDEAAQVITKSGSVSEETCPGGRDYVSVKEEAYGAPSPSLLPDQNEKCSDDAGSLPDSENVDNKQLAAQRTGRNAKKRRYGDMAYEGDFYWESLMHEESFFGNNGERSFKAKEKSDPSSNLAIEAEIGGAAAVSAGLKGRSAGLVEKTKFKDILKRKGGLQEYLECRNQILGLWSKDVSRILPITDCGVTEMPSEDESPRASMIREIYEFLDQRGYINVGIASAKEKAEASAKHNYKLLKCKSFVDKSGASVADSEDGVSFILGRVKSSEISLDEKSGAIVDFENLTFESPKVRENDCRKTSEFSTSTRPEETLTVSELEKDSSGAKLAHQMATLVVSSNGPSNEMLSNEVMPHMPSDLTNSGDGIQSMLSDIGEDSNIMQHRSEVQKKVIVIGAGPAGLTAARHLQRQGFFVTVLEARSRIGGRVYTDKFSLSVPVDVGASIITGVEADVATERRPDPSSLICAQLGLELTVLNSDCPLYDIISGQKVPADMDEALEAEYNGLLDDMVLLVAQKGECAMKMSLEDGLEYALKRRRMARSETEREGSELHDSVDVSFVSDKDDAKLPVGKNSREEILSPLERRVMDWHFANLEYGCAALLKAVSLPYWNQDDVYGGFGGPHCMIKGGYSRVVESLGEGLHILLNHVVTEVSYCAKDSNLAADQRSRVKVTTSDGNEFSGDAVLVTVPLGCLKAEAIKFSPPLPQWKHSSIQRLGFGVLNKVVLEFPEVFWDDSVDYFGATAEETTRRGHCFMFWNVKKTVGAPVLIALVVGKAAIDGQYMNSSDHVNHALVVLRKLFGEGVPDPVASVVTDWGRDPYSYGAYSYVAVGASGEDYDILGRPLENCVFFAGEATCKEHPDTVGGAMMSGLREAVRMLDILNTGIDYTTEVEALEAAQRHSDSERNEVRDIIRRLDAVELSNVLYKNSLDGAQILSKGALLQDMFPNAKTTAGRLHLAKEMLNLPVNALKSFAGSKEGLSTLNSWILDSLGKSGTQLLRHCVRVLMLVSTDLLAVRLSGIGKTVKEKVCVHTSRDIRAIASQLVSVWVEIFRKEKASNGGLKLLKQAAGVDSTKSRSAKDPGSGRPPLHSHYDTLDAKGRSQVPASARCLSSSNTKLGVNMSSSQSSRGKLNMKGGEELTALSEEERAAIAAAEAARAAAIAAAEAYASTEAECNALRQLPKIPSFHKFARREQYAQMDESDLQRKWSGAMSRQDCLSEIDSRNCRVRDWSVDFSAACVNLENSKLSADNLSQRSHSNEIACQLNLREHSGESAAVDSSIFTKAWVDSAGSVGIKDYQAIERWQSQAAAADSGFFPLTMHATDEEEASNTNSRLPHWKHDGTAQESSVSQATVVKGLTDNQRREPEHIKQAVVDYVASLLMPLYKAKKIDKDRYKSIMKKSATKVMEQTTGAEKAMAVPQFLDFKRKNKIRAFVDKLIERHMAMMKPVDKP</sequence>
<evidence type="ECO:0000259" key="8">
    <source>
        <dbReference type="PROSITE" id="PS50934"/>
    </source>
</evidence>
<keyword evidence="5" id="KW-0156">Chromatin regulator</keyword>
<dbReference type="Pfam" id="PF01593">
    <property type="entry name" value="Amino_oxidase"/>
    <property type="match status" value="1"/>
</dbReference>
<keyword evidence="10" id="KW-1185">Reference proteome</keyword>
<keyword evidence="6" id="KW-0560">Oxidoreductase</keyword>
<dbReference type="InterPro" id="IPR036188">
    <property type="entry name" value="FAD/NAD-bd_sf"/>
</dbReference>
<evidence type="ECO:0000313" key="9">
    <source>
        <dbReference type="EMBL" id="KAK6938915.1"/>
    </source>
</evidence>
<proteinExistence type="inferred from homology"/>
<dbReference type="PROSITE" id="PS50934">
    <property type="entry name" value="SWIRM"/>
    <property type="match status" value="1"/>
</dbReference>
<dbReference type="Gene3D" id="1.10.10.10">
    <property type="entry name" value="Winged helix-like DNA-binding domain superfamily/Winged helix DNA-binding domain"/>
    <property type="match status" value="1"/>
</dbReference>
<evidence type="ECO:0000313" key="10">
    <source>
        <dbReference type="Proteomes" id="UP001370490"/>
    </source>
</evidence>
<feature type="compositionally biased region" description="Polar residues" evidence="7">
    <location>
        <begin position="227"/>
        <end position="237"/>
    </location>
</feature>
<evidence type="ECO:0000256" key="6">
    <source>
        <dbReference type="ARBA" id="ARBA00023002"/>
    </source>
</evidence>
<dbReference type="Proteomes" id="UP001370490">
    <property type="component" value="Unassembled WGS sequence"/>
</dbReference>
<feature type="region of interest" description="Disordered" evidence="7">
    <location>
        <begin position="343"/>
        <end position="364"/>
    </location>
</feature>
<feature type="compositionally biased region" description="Basic and acidic residues" evidence="7">
    <location>
        <begin position="47"/>
        <end position="59"/>
    </location>
</feature>
<feature type="region of interest" description="Disordered" evidence="7">
    <location>
        <begin position="211"/>
        <end position="242"/>
    </location>
</feature>
<dbReference type="SUPFAM" id="SSF46689">
    <property type="entry name" value="Homeodomain-like"/>
    <property type="match status" value="1"/>
</dbReference>
<evidence type="ECO:0000256" key="2">
    <source>
        <dbReference type="ARBA" id="ARBA00005995"/>
    </source>
</evidence>
<dbReference type="Pfam" id="PF23030">
    <property type="entry name" value="SCAF11-like_C"/>
    <property type="match status" value="1"/>
</dbReference>
<feature type="compositionally biased region" description="Basic residues" evidence="7">
    <location>
        <begin position="211"/>
        <end position="222"/>
    </location>
</feature>
<organism evidence="9 10">
    <name type="scientific">Dillenia turbinata</name>
    <dbReference type="NCBI Taxonomy" id="194707"/>
    <lineage>
        <taxon>Eukaryota</taxon>
        <taxon>Viridiplantae</taxon>
        <taxon>Streptophyta</taxon>
        <taxon>Embryophyta</taxon>
        <taxon>Tracheophyta</taxon>
        <taxon>Spermatophyta</taxon>
        <taxon>Magnoliopsida</taxon>
        <taxon>eudicotyledons</taxon>
        <taxon>Gunneridae</taxon>
        <taxon>Pentapetalae</taxon>
        <taxon>Dilleniales</taxon>
        <taxon>Dilleniaceae</taxon>
        <taxon>Dillenia</taxon>
    </lineage>
</organism>
<feature type="compositionally biased region" description="Basic and acidic residues" evidence="7">
    <location>
        <begin position="478"/>
        <end position="488"/>
    </location>
</feature>
<name>A0AAN8VRM0_9MAGN</name>
<feature type="region of interest" description="Disordered" evidence="7">
    <location>
        <begin position="1"/>
        <end position="59"/>
    </location>
</feature>
<feature type="compositionally biased region" description="Basic residues" evidence="7">
    <location>
        <begin position="34"/>
        <end position="44"/>
    </location>
</feature>
<accession>A0AAN8VRM0</accession>
<dbReference type="InterPro" id="IPR036388">
    <property type="entry name" value="WH-like_DNA-bd_sf"/>
</dbReference>
<dbReference type="SUPFAM" id="SSF54373">
    <property type="entry name" value="FAD-linked reductases, C-terminal domain"/>
    <property type="match status" value="1"/>
</dbReference>
<comment type="cofactor">
    <cofactor evidence="1">
        <name>FAD</name>
        <dbReference type="ChEBI" id="CHEBI:57692"/>
    </cofactor>
</comment>
<feature type="region of interest" description="Disordered" evidence="7">
    <location>
        <begin position="1634"/>
        <end position="1656"/>
    </location>
</feature>
<keyword evidence="4" id="KW-0274">FAD</keyword>
<evidence type="ECO:0000256" key="7">
    <source>
        <dbReference type="SAM" id="MobiDB-lite"/>
    </source>
</evidence>
<dbReference type="InterPro" id="IPR002937">
    <property type="entry name" value="Amino_oxidase"/>
</dbReference>
<feature type="region of interest" description="Disordered" evidence="7">
    <location>
        <begin position="83"/>
        <end position="110"/>
    </location>
</feature>
<dbReference type="PRINTS" id="PR00419">
    <property type="entry name" value="ADXRDTASE"/>
</dbReference>